<dbReference type="PANTHER" id="PTHR43776:SF7">
    <property type="entry name" value="D,D-DIPEPTIDE TRANSPORT ATP-BINDING PROTEIN DDPF-RELATED"/>
    <property type="match status" value="1"/>
</dbReference>
<dbReference type="Pfam" id="PF00005">
    <property type="entry name" value="ABC_tran"/>
    <property type="match status" value="2"/>
</dbReference>
<dbReference type="InterPro" id="IPR013563">
    <property type="entry name" value="Oligopep_ABC_C"/>
</dbReference>
<reference evidence="7" key="1">
    <citation type="journal article" date="2019" name="Int. J. Syst. Evol. Microbiol.">
        <title>The Global Catalogue of Microorganisms (GCM) 10K type strain sequencing project: providing services to taxonomists for standard genome sequencing and annotation.</title>
        <authorList>
            <consortium name="The Broad Institute Genomics Platform"/>
            <consortium name="The Broad Institute Genome Sequencing Center for Infectious Disease"/>
            <person name="Wu L."/>
            <person name="Ma J."/>
        </authorList>
    </citation>
    <scope>NUCLEOTIDE SEQUENCE [LARGE SCALE GENOMIC DNA]</scope>
    <source>
        <strain evidence="7">CGMCC 4.7455</strain>
    </source>
</reference>
<dbReference type="Pfam" id="PF08352">
    <property type="entry name" value="oligo_HPY"/>
    <property type="match status" value="1"/>
</dbReference>
<dbReference type="EMBL" id="JBHUFU010000003">
    <property type="protein sequence ID" value="MFD1829307.1"/>
    <property type="molecule type" value="Genomic_DNA"/>
</dbReference>
<dbReference type="SMART" id="SM00382">
    <property type="entry name" value="AAA"/>
    <property type="match status" value="2"/>
</dbReference>
<name>A0ABW4PGE6_9ACTN</name>
<dbReference type="InterPro" id="IPR027417">
    <property type="entry name" value="P-loop_NTPase"/>
</dbReference>
<dbReference type="PROSITE" id="PS50893">
    <property type="entry name" value="ABC_TRANSPORTER_2"/>
    <property type="match status" value="2"/>
</dbReference>
<protein>
    <submittedName>
        <fullName evidence="6">ABC transporter ATP-binding protein</fullName>
    </submittedName>
</protein>
<dbReference type="InterPro" id="IPR003439">
    <property type="entry name" value="ABC_transporter-like_ATP-bd"/>
</dbReference>
<dbReference type="Gene3D" id="3.40.50.300">
    <property type="entry name" value="P-loop containing nucleotide triphosphate hydrolases"/>
    <property type="match status" value="2"/>
</dbReference>
<comment type="similarity">
    <text evidence="1">Belongs to the ABC transporter superfamily.</text>
</comment>
<dbReference type="PANTHER" id="PTHR43776">
    <property type="entry name" value="TRANSPORT ATP-BINDING PROTEIN"/>
    <property type="match status" value="1"/>
</dbReference>
<accession>A0ABW4PGE6</accession>
<evidence type="ECO:0000256" key="4">
    <source>
        <dbReference type="ARBA" id="ARBA00022840"/>
    </source>
</evidence>
<organism evidence="6 7">
    <name type="scientific">Streptomyces desertarenae</name>
    <dbReference type="NCBI Taxonomy" id="2666184"/>
    <lineage>
        <taxon>Bacteria</taxon>
        <taxon>Bacillati</taxon>
        <taxon>Actinomycetota</taxon>
        <taxon>Actinomycetes</taxon>
        <taxon>Kitasatosporales</taxon>
        <taxon>Streptomycetaceae</taxon>
        <taxon>Streptomyces</taxon>
    </lineage>
</organism>
<keyword evidence="4 6" id="KW-0067">ATP-binding</keyword>
<dbReference type="PROSITE" id="PS00211">
    <property type="entry name" value="ABC_TRANSPORTER_1"/>
    <property type="match status" value="2"/>
</dbReference>
<evidence type="ECO:0000256" key="1">
    <source>
        <dbReference type="ARBA" id="ARBA00005417"/>
    </source>
</evidence>
<evidence type="ECO:0000259" key="5">
    <source>
        <dbReference type="PROSITE" id="PS50893"/>
    </source>
</evidence>
<dbReference type="InterPro" id="IPR050319">
    <property type="entry name" value="ABC_transp_ATP-bind"/>
</dbReference>
<dbReference type="InterPro" id="IPR003593">
    <property type="entry name" value="AAA+_ATPase"/>
</dbReference>
<dbReference type="SUPFAM" id="SSF52540">
    <property type="entry name" value="P-loop containing nucleoside triphosphate hydrolases"/>
    <property type="match status" value="2"/>
</dbReference>
<dbReference type="RefSeq" id="WP_380897722.1">
    <property type="nucleotide sequence ID" value="NZ_JBHUFU010000003.1"/>
</dbReference>
<keyword evidence="3" id="KW-0547">Nucleotide-binding</keyword>
<dbReference type="Proteomes" id="UP001597365">
    <property type="component" value="Unassembled WGS sequence"/>
</dbReference>
<dbReference type="GO" id="GO:0005524">
    <property type="term" value="F:ATP binding"/>
    <property type="evidence" value="ECO:0007669"/>
    <property type="project" value="UniProtKB-KW"/>
</dbReference>
<dbReference type="InterPro" id="IPR017871">
    <property type="entry name" value="ABC_transporter-like_CS"/>
</dbReference>
<evidence type="ECO:0000313" key="6">
    <source>
        <dbReference type="EMBL" id="MFD1829307.1"/>
    </source>
</evidence>
<sequence length="522" mass="54064">MSRPVARVEDLRVEAGGRALVDGVSFTVLPGRCTALVGPSGSGKSTTGLALLGEYPAGARVSGTVAVEGRAGYVPQNPAAALHPARRAGALLTDIARLQGGSRAERAGRIRAALRAAQLTDPDQVLRRYPHQLSGGQQQRAVLAQALLSGAPVVVADEPTTGQDALTRQRVVAELRAVLDRGVAVVLLSHDLDVVREMADDIVVLRDGRALEAGPAAQVLSAPRHPLTAELLSAAVPAHGGGASESRGRDGDAPPVLRVEGVTAWHGHRRTGTVLHDVSLTLGTGRCLAVVGRSGSGKTTLARCLAGLHRRWSGRVLLDGEPLPRSVRDRGREQLAAVQYVFQDARASFDEHRPVLNQVTRTAVRLHGAHPQAARAEALSTLAAVGLDAGTAARPPGGLSGGELQRAALARALLARPAVLLCDEITSGLDPVNRREICTLLADLAAGSGKGAVTGGGTSVVMVTHDLSVASALADRIAVVDEGRVVESGRTREVLSNPGHPFTRQLLEAMPPFAGAARGPTA</sequence>
<evidence type="ECO:0000256" key="3">
    <source>
        <dbReference type="ARBA" id="ARBA00022741"/>
    </source>
</evidence>
<keyword evidence="2" id="KW-0813">Transport</keyword>
<feature type="domain" description="ABC transporter" evidence="5">
    <location>
        <begin position="6"/>
        <end position="232"/>
    </location>
</feature>
<keyword evidence="7" id="KW-1185">Reference proteome</keyword>
<proteinExistence type="inferred from homology"/>
<evidence type="ECO:0000256" key="2">
    <source>
        <dbReference type="ARBA" id="ARBA00022448"/>
    </source>
</evidence>
<gene>
    <name evidence="6" type="ORF">ACFSJS_06485</name>
</gene>
<evidence type="ECO:0000313" key="7">
    <source>
        <dbReference type="Proteomes" id="UP001597365"/>
    </source>
</evidence>
<comment type="caution">
    <text evidence="6">The sequence shown here is derived from an EMBL/GenBank/DDBJ whole genome shotgun (WGS) entry which is preliminary data.</text>
</comment>
<feature type="domain" description="ABC transporter" evidence="5">
    <location>
        <begin position="257"/>
        <end position="507"/>
    </location>
</feature>